<protein>
    <submittedName>
        <fullName evidence="1">Phage portal protein</fullName>
    </submittedName>
</protein>
<keyword evidence="2" id="KW-1185">Reference proteome</keyword>
<proteinExistence type="predicted"/>
<dbReference type="InterPro" id="IPR006427">
    <property type="entry name" value="Portal_HK97"/>
</dbReference>
<accession>A0ABV4DVS7</accession>
<dbReference type="NCBIfam" id="TIGR01537">
    <property type="entry name" value="portal_HK97"/>
    <property type="match status" value="1"/>
</dbReference>
<gene>
    <name evidence="1" type="ORF">AB8S09_06805</name>
</gene>
<dbReference type="RefSeq" id="WP_369868753.1">
    <property type="nucleotide sequence ID" value="NZ_JBGFFE010000007.1"/>
</dbReference>
<evidence type="ECO:0000313" key="2">
    <source>
        <dbReference type="Proteomes" id="UP001565220"/>
    </source>
</evidence>
<dbReference type="Pfam" id="PF04860">
    <property type="entry name" value="Phage_portal"/>
    <property type="match status" value="1"/>
</dbReference>
<reference evidence="1 2" key="1">
    <citation type="submission" date="2024-08" db="EMBL/GenBank/DDBJ databases">
        <title>Clostridium lapicellarii sp. nov., and Clostridium renhuaiense sp. nov., two species isolated from the mud in a fermentation cellar used for producing sauce-flavour Chinese liquors.</title>
        <authorList>
            <person name="Yang F."/>
            <person name="Wang H."/>
            <person name="Chen L.Q."/>
            <person name="Zhou N."/>
            <person name="Lu J.J."/>
            <person name="Pu X.X."/>
            <person name="Wan B."/>
            <person name="Wang L."/>
            <person name="Liu S.J."/>
        </authorList>
    </citation>
    <scope>NUCLEOTIDE SEQUENCE [LARGE SCALE GENOMIC DNA]</scope>
    <source>
        <strain evidence="1 2">MT-113</strain>
    </source>
</reference>
<dbReference type="EMBL" id="JBGFFE010000007">
    <property type="protein sequence ID" value="MEY8763349.1"/>
    <property type="molecule type" value="Genomic_DNA"/>
</dbReference>
<evidence type="ECO:0000313" key="1">
    <source>
        <dbReference type="EMBL" id="MEY8763349.1"/>
    </source>
</evidence>
<dbReference type="Proteomes" id="UP001565220">
    <property type="component" value="Unassembled WGS sequence"/>
</dbReference>
<dbReference type="InterPro" id="IPR006944">
    <property type="entry name" value="Phage/GTA_portal"/>
</dbReference>
<comment type="caution">
    <text evidence="1">The sequence shown here is derived from an EMBL/GenBank/DDBJ whole genome shotgun (WGS) entry which is preliminary data.</text>
</comment>
<sequence length="424" mass="47330">MLFKNAINRIRNQTVLNGDGTQVPVNMSQLVQYLGIAPGELNLGGKNALNEVVTYTCIKILSETMGKLPCKIYQDSGGIKKATEHYLYPLLKLRPNPFMSASDFWKCVETLRNIYGNSYVWIDFIQSGQYAGLIQGLYPLDPTKMEIWIDDEGLISSKDTIWYIYTDNAGVRHKLQSYDLLHFKSLTTDGIVGISPIQVLQGAINTSGSAVEFLKNSIQNGMQTAGIINYTGDLSPEAEGVFRNKFEQMANGLKNANRVSLLPYGYTFQPLALKLTDAQFLENTKYSAQQISAAFGIKLHQLNELVKSSYSSTSEANREFYSDTMMAILTMYEQESTYKLFTTAEIKQGYYTKFNADVMLRGDTKSRIEAYTTAVQNGIKTPNECRALEEDPPLDGGDQLIVNGNYIPLTMVGKQYNKGGDSNE</sequence>
<name>A0ABV4DVS7_9CLOT</name>
<organism evidence="1 2">
    <name type="scientific">Clostridium lapidicellarium</name>
    <dbReference type="NCBI Taxonomy" id="3240931"/>
    <lineage>
        <taxon>Bacteria</taxon>
        <taxon>Bacillati</taxon>
        <taxon>Bacillota</taxon>
        <taxon>Clostridia</taxon>
        <taxon>Eubacteriales</taxon>
        <taxon>Clostridiaceae</taxon>
        <taxon>Clostridium</taxon>
    </lineage>
</organism>